<keyword evidence="1" id="KW-1133">Transmembrane helix</keyword>
<evidence type="ECO:0000313" key="3">
    <source>
        <dbReference type="Proteomes" id="UP000199350"/>
    </source>
</evidence>
<dbReference type="AlphaFoldDB" id="A0A1G9NPL2"/>
<dbReference type="OrthoDB" id="4411364at2"/>
<reference evidence="3" key="1">
    <citation type="submission" date="2016-10" db="EMBL/GenBank/DDBJ databases">
        <authorList>
            <person name="Varghese N."/>
            <person name="Submissions S."/>
        </authorList>
    </citation>
    <scope>NUCLEOTIDE SEQUENCE [LARGE SCALE GENOMIC DNA]</scope>
    <source>
        <strain evidence="3">DSM 20632</strain>
    </source>
</reference>
<organism evidence="2 3">
    <name type="scientific">Corynebacterium mycetoides</name>
    <dbReference type="NCBI Taxonomy" id="38302"/>
    <lineage>
        <taxon>Bacteria</taxon>
        <taxon>Bacillati</taxon>
        <taxon>Actinomycetota</taxon>
        <taxon>Actinomycetes</taxon>
        <taxon>Mycobacteriales</taxon>
        <taxon>Corynebacteriaceae</taxon>
        <taxon>Corynebacterium</taxon>
    </lineage>
</organism>
<evidence type="ECO:0000256" key="1">
    <source>
        <dbReference type="SAM" id="Phobius"/>
    </source>
</evidence>
<dbReference type="STRING" id="38302.SAMN04488535_1120"/>
<keyword evidence="1" id="KW-0472">Membrane</keyword>
<evidence type="ECO:0000313" key="2">
    <source>
        <dbReference type="EMBL" id="SDL88526.1"/>
    </source>
</evidence>
<feature type="transmembrane region" description="Helical" evidence="1">
    <location>
        <begin position="28"/>
        <end position="44"/>
    </location>
</feature>
<keyword evidence="3" id="KW-1185">Reference proteome</keyword>
<dbReference type="Proteomes" id="UP000199350">
    <property type="component" value="Chromosome I"/>
</dbReference>
<sequence>MRTLWFILAAAFSLVAVGANWLDLPRPAALASIAAAAVFLVLGFRETYRNRVQGPVELDAEQEETIRRMKSEGNSGLAIRQVQMWHRYASAEDAARIVREL</sequence>
<dbReference type="RefSeq" id="WP_092149833.1">
    <property type="nucleotide sequence ID" value="NZ_LT629700.1"/>
</dbReference>
<name>A0A1G9NPL2_9CORY</name>
<protein>
    <submittedName>
        <fullName evidence="2">Uncharacterized protein</fullName>
    </submittedName>
</protein>
<gene>
    <name evidence="2" type="ORF">SAMN04488535_1120</name>
</gene>
<dbReference type="EMBL" id="LT629700">
    <property type="protein sequence ID" value="SDL88526.1"/>
    <property type="molecule type" value="Genomic_DNA"/>
</dbReference>
<proteinExistence type="predicted"/>
<keyword evidence="1" id="KW-0812">Transmembrane</keyword>
<accession>A0A1G9NPL2</accession>